<evidence type="ECO:0000256" key="3">
    <source>
        <dbReference type="PIRNR" id="PIRNR036492"/>
    </source>
</evidence>
<accession>A0A1D9NZP7</accession>
<dbReference type="EMBL" id="CP017831">
    <property type="protein sequence ID" value="AOZ95699.1"/>
    <property type="molecule type" value="Genomic_DNA"/>
</dbReference>
<feature type="active site" evidence="4">
    <location>
        <position position="214"/>
    </location>
</feature>
<dbReference type="RefSeq" id="WP_071175449.1">
    <property type="nucleotide sequence ID" value="NZ_CP017831.1"/>
</dbReference>
<keyword evidence="7" id="KW-1185">Reference proteome</keyword>
<sequence length="468" mass="52596">MYNKEEIEKIVDAQREFFLRGETLDVNWRIQQLKKLKKAVIDNEKELEKALADDLGRAPLEAYFCDIGSLILELNETIRGLKRWARPETHFSGLHCFPSIVTKVYKMPYGVSLIISPFNFPVLLSLGVLAASLAGGNTAVIKTSSKSVHCTEVVKRIVADTFSPEYVTVIDGGHDVADMCLQQRFDKIFYTGSPKVGVHVLEEAAKNLTSTALELGGETGNWAIVRKDADLKDAARKIAFFKILNSGQICINVNQVAVAEEVSEEFVKELKNAFNTQIGEKPTTNPEYPRLINEGAYKKCSDTADRYRDRIVLGGYGDEKTLRYAPTVIFPVDKDEEVVQRELFCPLLPVVTYKDAEIDGLLDTISRREKGLSLYLFTRDIKWAKKTMQRMQFGGGCINEVCLHMMVKGVPFNGVGHSGMGAYHGKWGFMEFTHPQTVLIGSNKFNLSMREHPYNAGLKGKFIRLFEK</sequence>
<dbReference type="SUPFAM" id="SSF53720">
    <property type="entry name" value="ALDH-like"/>
    <property type="match status" value="1"/>
</dbReference>
<dbReference type="Gene3D" id="3.40.605.10">
    <property type="entry name" value="Aldehyde Dehydrogenase, Chain A, domain 1"/>
    <property type="match status" value="1"/>
</dbReference>
<dbReference type="PIRSF" id="PIRSF036492">
    <property type="entry name" value="ALDH"/>
    <property type="match status" value="1"/>
</dbReference>
<name>A0A1D9NZP7_9FIRM</name>
<keyword evidence="2 3" id="KW-0560">Oxidoreductase</keyword>
<dbReference type="GO" id="GO:0005737">
    <property type="term" value="C:cytoplasm"/>
    <property type="evidence" value="ECO:0007669"/>
    <property type="project" value="TreeGrafter"/>
</dbReference>
<dbReference type="Pfam" id="PF00171">
    <property type="entry name" value="Aldedh"/>
    <property type="match status" value="1"/>
</dbReference>
<dbReference type="Proteomes" id="UP000179284">
    <property type="component" value="Chromosome I"/>
</dbReference>
<evidence type="ECO:0000259" key="5">
    <source>
        <dbReference type="Pfam" id="PF00171"/>
    </source>
</evidence>
<protein>
    <recommendedName>
        <fullName evidence="3">Aldehyde dehydrogenase</fullName>
    </recommendedName>
</protein>
<dbReference type="KEGG" id="bhu:bhn_I0665"/>
<dbReference type="PANTHER" id="PTHR43570">
    <property type="entry name" value="ALDEHYDE DEHYDROGENASE"/>
    <property type="match status" value="1"/>
</dbReference>
<proteinExistence type="inferred from homology"/>
<dbReference type="InterPro" id="IPR016162">
    <property type="entry name" value="Ald_DH_N"/>
</dbReference>
<evidence type="ECO:0000256" key="1">
    <source>
        <dbReference type="ARBA" id="ARBA00009986"/>
    </source>
</evidence>
<comment type="similarity">
    <text evidence="1 3">Belongs to the aldehyde dehydrogenase family.</text>
</comment>
<evidence type="ECO:0000256" key="2">
    <source>
        <dbReference type="ARBA" id="ARBA00023002"/>
    </source>
</evidence>
<dbReference type="InterPro" id="IPR012394">
    <property type="entry name" value="Aldehyde_DH_NAD(P)"/>
</dbReference>
<dbReference type="AlphaFoldDB" id="A0A1D9NZP7"/>
<feature type="domain" description="Aldehyde dehydrogenase" evidence="5">
    <location>
        <begin position="3"/>
        <end position="438"/>
    </location>
</feature>
<dbReference type="Gene3D" id="3.40.309.10">
    <property type="entry name" value="Aldehyde Dehydrogenase, Chain A, domain 2"/>
    <property type="match status" value="1"/>
</dbReference>
<evidence type="ECO:0000313" key="6">
    <source>
        <dbReference type="EMBL" id="AOZ95699.1"/>
    </source>
</evidence>
<evidence type="ECO:0000313" key="7">
    <source>
        <dbReference type="Proteomes" id="UP000179284"/>
    </source>
</evidence>
<dbReference type="GO" id="GO:0006081">
    <property type="term" value="P:aldehyde metabolic process"/>
    <property type="evidence" value="ECO:0007669"/>
    <property type="project" value="InterPro"/>
</dbReference>
<dbReference type="GO" id="GO:0004029">
    <property type="term" value="F:aldehyde dehydrogenase (NAD+) activity"/>
    <property type="evidence" value="ECO:0007669"/>
    <property type="project" value="TreeGrafter"/>
</dbReference>
<dbReference type="InterPro" id="IPR016163">
    <property type="entry name" value="Ald_DH_C"/>
</dbReference>
<dbReference type="OrthoDB" id="9762913at2"/>
<evidence type="ECO:0000256" key="4">
    <source>
        <dbReference type="PIRSR" id="PIRSR036492-1"/>
    </source>
</evidence>
<organism evidence="6 7">
    <name type="scientific">Butyrivibrio hungatei</name>
    <dbReference type="NCBI Taxonomy" id="185008"/>
    <lineage>
        <taxon>Bacteria</taxon>
        <taxon>Bacillati</taxon>
        <taxon>Bacillota</taxon>
        <taxon>Clostridia</taxon>
        <taxon>Lachnospirales</taxon>
        <taxon>Lachnospiraceae</taxon>
        <taxon>Butyrivibrio</taxon>
    </lineage>
</organism>
<gene>
    <name evidence="6" type="ORF">bhn_I0665</name>
</gene>
<reference evidence="7" key="1">
    <citation type="submission" date="2016-10" db="EMBL/GenBank/DDBJ databases">
        <title>The complete genome sequence of the rumen bacterium Butyrivibrio hungatei MB2003.</title>
        <authorList>
            <person name="Palevich N."/>
            <person name="Kelly W.J."/>
            <person name="Leahy S.C."/>
            <person name="Altermann E."/>
            <person name="Rakonjac J."/>
            <person name="Attwood G.T."/>
        </authorList>
    </citation>
    <scope>NUCLEOTIDE SEQUENCE [LARGE SCALE GENOMIC DNA]</scope>
    <source>
        <strain evidence="7">MB2003</strain>
    </source>
</reference>
<dbReference type="InterPro" id="IPR015590">
    <property type="entry name" value="Aldehyde_DH_dom"/>
</dbReference>
<feature type="active site" evidence="4">
    <location>
        <position position="250"/>
    </location>
</feature>
<dbReference type="PANTHER" id="PTHR43570:SF16">
    <property type="entry name" value="ALDEHYDE DEHYDROGENASE TYPE III, ISOFORM Q"/>
    <property type="match status" value="1"/>
</dbReference>
<dbReference type="InterPro" id="IPR016161">
    <property type="entry name" value="Ald_DH/histidinol_DH"/>
</dbReference>